<evidence type="ECO:0000313" key="3">
    <source>
        <dbReference type="Proteomes" id="UP000479710"/>
    </source>
</evidence>
<dbReference type="AlphaFoldDB" id="A0A6G1CKK6"/>
<sequence>MVYFSPGAPHLPPPVGLHFLCIPCCRRHPDSPTFHPPSPFTCPHLFRPLPFLAPPCIEGLKPCASCGHAKEGRRGARFPEVDRRRRSMSEKKAADGGRRTCGEYSLRMLASLVPRPRRCFPAWEPLLRSRRRHDSQLPKLPLPN</sequence>
<reference evidence="2 3" key="1">
    <citation type="submission" date="2019-11" db="EMBL/GenBank/DDBJ databases">
        <title>Whole genome sequence of Oryza granulata.</title>
        <authorList>
            <person name="Li W."/>
        </authorList>
    </citation>
    <scope>NUCLEOTIDE SEQUENCE [LARGE SCALE GENOMIC DNA]</scope>
    <source>
        <strain evidence="3">cv. Menghai</strain>
        <tissue evidence="2">Leaf</tissue>
    </source>
</reference>
<organism evidence="2 3">
    <name type="scientific">Oryza meyeriana var. granulata</name>
    <dbReference type="NCBI Taxonomy" id="110450"/>
    <lineage>
        <taxon>Eukaryota</taxon>
        <taxon>Viridiplantae</taxon>
        <taxon>Streptophyta</taxon>
        <taxon>Embryophyta</taxon>
        <taxon>Tracheophyta</taxon>
        <taxon>Spermatophyta</taxon>
        <taxon>Magnoliopsida</taxon>
        <taxon>Liliopsida</taxon>
        <taxon>Poales</taxon>
        <taxon>Poaceae</taxon>
        <taxon>BOP clade</taxon>
        <taxon>Oryzoideae</taxon>
        <taxon>Oryzeae</taxon>
        <taxon>Oryzinae</taxon>
        <taxon>Oryza</taxon>
        <taxon>Oryza meyeriana</taxon>
    </lineage>
</organism>
<evidence type="ECO:0000313" key="2">
    <source>
        <dbReference type="EMBL" id="KAF0900998.1"/>
    </source>
</evidence>
<accession>A0A6G1CKK6</accession>
<keyword evidence="3" id="KW-1185">Reference proteome</keyword>
<dbReference type="Proteomes" id="UP000479710">
    <property type="component" value="Unassembled WGS sequence"/>
</dbReference>
<dbReference type="EMBL" id="SPHZ02000009">
    <property type="protein sequence ID" value="KAF0900998.1"/>
    <property type="molecule type" value="Genomic_DNA"/>
</dbReference>
<gene>
    <name evidence="2" type="ORF">E2562_037238</name>
</gene>
<name>A0A6G1CKK6_9ORYZ</name>
<comment type="caution">
    <text evidence="2">The sequence shown here is derived from an EMBL/GenBank/DDBJ whole genome shotgun (WGS) entry which is preliminary data.</text>
</comment>
<evidence type="ECO:0000256" key="1">
    <source>
        <dbReference type="SAM" id="MobiDB-lite"/>
    </source>
</evidence>
<protein>
    <submittedName>
        <fullName evidence="2">Uncharacterized protein</fullName>
    </submittedName>
</protein>
<proteinExistence type="predicted"/>
<feature type="region of interest" description="Disordered" evidence="1">
    <location>
        <begin position="68"/>
        <end position="98"/>
    </location>
</feature>